<dbReference type="AlphaFoldDB" id="A0A6S7KM94"/>
<reference evidence="3" key="1">
    <citation type="submission" date="2020-04" db="EMBL/GenBank/DDBJ databases">
        <authorList>
            <person name="Alioto T."/>
            <person name="Alioto T."/>
            <person name="Gomez Garrido J."/>
        </authorList>
    </citation>
    <scope>NUCLEOTIDE SEQUENCE</scope>
    <source>
        <strain evidence="3">A484AB</strain>
    </source>
</reference>
<sequence>DPAYPLLPYVMKEFPAGGCTVKEQFYGYCLSSARMVIECSFGRLKGRFGALRREMDININELPQVLHACFIPHNFCEINKDPLPQEYIDCEMRYEREFQPVAATPGRQQSKEIQ</sequence>
<dbReference type="Pfam" id="PF13359">
    <property type="entry name" value="DDE_Tnp_4"/>
    <property type="match status" value="1"/>
</dbReference>
<dbReference type="EMBL" id="CACRXK020044912">
    <property type="protein sequence ID" value="CAB4046037.1"/>
    <property type="molecule type" value="Genomic_DNA"/>
</dbReference>
<comment type="cofactor">
    <cofactor evidence="1">
        <name>a divalent metal cation</name>
        <dbReference type="ChEBI" id="CHEBI:60240"/>
    </cofactor>
</comment>
<proteinExistence type="predicted"/>
<dbReference type="GO" id="GO:0046872">
    <property type="term" value="F:metal ion binding"/>
    <property type="evidence" value="ECO:0007669"/>
    <property type="project" value="UniProtKB-KW"/>
</dbReference>
<name>A0A6S7KM94_PARCT</name>
<dbReference type="Proteomes" id="UP001152795">
    <property type="component" value="Unassembled WGS sequence"/>
</dbReference>
<comment type="caution">
    <text evidence="3">The sequence shown here is derived from an EMBL/GenBank/DDBJ whole genome shotgun (WGS) entry which is preliminary data.</text>
</comment>
<organism evidence="3 4">
    <name type="scientific">Paramuricea clavata</name>
    <name type="common">Red gorgonian</name>
    <name type="synonym">Violescent sea-whip</name>
    <dbReference type="NCBI Taxonomy" id="317549"/>
    <lineage>
        <taxon>Eukaryota</taxon>
        <taxon>Metazoa</taxon>
        <taxon>Cnidaria</taxon>
        <taxon>Anthozoa</taxon>
        <taxon>Octocorallia</taxon>
        <taxon>Malacalcyonacea</taxon>
        <taxon>Plexauridae</taxon>
        <taxon>Paramuricea</taxon>
    </lineage>
</organism>
<dbReference type="OrthoDB" id="2668416at2759"/>
<feature type="non-terminal residue" evidence="3">
    <location>
        <position position="114"/>
    </location>
</feature>
<feature type="non-terminal residue" evidence="3">
    <location>
        <position position="1"/>
    </location>
</feature>
<evidence type="ECO:0000313" key="3">
    <source>
        <dbReference type="EMBL" id="CAB4046037.1"/>
    </source>
</evidence>
<protein>
    <submittedName>
        <fullName evidence="3">Nuclease HARBI1</fullName>
    </submittedName>
</protein>
<keyword evidence="2" id="KW-0479">Metal-binding</keyword>
<evidence type="ECO:0000256" key="1">
    <source>
        <dbReference type="ARBA" id="ARBA00001968"/>
    </source>
</evidence>
<evidence type="ECO:0000313" key="4">
    <source>
        <dbReference type="Proteomes" id="UP001152795"/>
    </source>
</evidence>
<evidence type="ECO:0000256" key="2">
    <source>
        <dbReference type="ARBA" id="ARBA00022723"/>
    </source>
</evidence>
<accession>A0A6S7KM94</accession>
<gene>
    <name evidence="3" type="ORF">PACLA_8A078020</name>
</gene>
<keyword evidence="4" id="KW-1185">Reference proteome</keyword>
<dbReference type="InterPro" id="IPR027806">
    <property type="entry name" value="HARBI1_dom"/>
</dbReference>